<protein>
    <submittedName>
        <fullName evidence="1">Uncharacterized protein</fullName>
    </submittedName>
</protein>
<reference evidence="1 2" key="1">
    <citation type="submission" date="2021-01" db="EMBL/GenBank/DDBJ databases">
        <title>Whole genome shotgun sequence of Verrucosispora andamanensis NBRC 109075.</title>
        <authorList>
            <person name="Komaki H."/>
            <person name="Tamura T."/>
        </authorList>
    </citation>
    <scope>NUCLEOTIDE SEQUENCE [LARGE SCALE GENOMIC DNA]</scope>
    <source>
        <strain evidence="1 2">NBRC 109075</strain>
    </source>
</reference>
<evidence type="ECO:0000313" key="2">
    <source>
        <dbReference type="Proteomes" id="UP000647017"/>
    </source>
</evidence>
<proteinExistence type="predicted"/>
<comment type="caution">
    <text evidence="1">The sequence shown here is derived from an EMBL/GenBank/DDBJ whole genome shotgun (WGS) entry which is preliminary data.</text>
</comment>
<accession>A0ABQ4I152</accession>
<name>A0ABQ4I152_9ACTN</name>
<evidence type="ECO:0000313" key="1">
    <source>
        <dbReference type="EMBL" id="GIJ11591.1"/>
    </source>
</evidence>
<organism evidence="1 2">
    <name type="scientific">Micromonospora andamanensis</name>
    <dbReference type="NCBI Taxonomy" id="1287068"/>
    <lineage>
        <taxon>Bacteria</taxon>
        <taxon>Bacillati</taxon>
        <taxon>Actinomycetota</taxon>
        <taxon>Actinomycetes</taxon>
        <taxon>Micromonosporales</taxon>
        <taxon>Micromonosporaceae</taxon>
        <taxon>Micromonospora</taxon>
    </lineage>
</organism>
<keyword evidence="2" id="KW-1185">Reference proteome</keyword>
<dbReference type="EMBL" id="BOOZ01000034">
    <property type="protein sequence ID" value="GIJ11591.1"/>
    <property type="molecule type" value="Genomic_DNA"/>
</dbReference>
<sequence>MTVAPCAETGLVSAVLSSSRATAATATSQATRGDLITFDMELPKGIVSSRKRPDARELPLPWSTCVAPVVLAPRKACHEASAYVNARSVLRSGAAPEGVWRGPGRGQVVAVQVTVGVFVLLPEARKPKLVLAPAPRLPL</sequence>
<dbReference type="Proteomes" id="UP000647017">
    <property type="component" value="Unassembled WGS sequence"/>
</dbReference>
<gene>
    <name evidence="1" type="ORF">Van01_48050</name>
</gene>